<protein>
    <submittedName>
        <fullName evidence="6">MBL fold metallo-hydrolase</fullName>
    </submittedName>
</protein>
<dbReference type="RefSeq" id="WP_124877220.1">
    <property type="nucleotide sequence ID" value="NZ_RQJO01000010.1"/>
</dbReference>
<evidence type="ECO:0000313" key="7">
    <source>
        <dbReference type="Proteomes" id="UP000271925"/>
    </source>
</evidence>
<evidence type="ECO:0000256" key="4">
    <source>
        <dbReference type="ARBA" id="ARBA00022833"/>
    </source>
</evidence>
<accession>A0A3P1BJX9</accession>
<comment type="cofactor">
    <cofactor evidence="1">
        <name>Zn(2+)</name>
        <dbReference type="ChEBI" id="CHEBI:29105"/>
    </cofactor>
</comment>
<comment type="caution">
    <text evidence="6">The sequence shown here is derived from an EMBL/GenBank/DDBJ whole genome shotgun (WGS) entry which is preliminary data.</text>
</comment>
<evidence type="ECO:0000259" key="5">
    <source>
        <dbReference type="SMART" id="SM00849"/>
    </source>
</evidence>
<keyword evidence="3 6" id="KW-0378">Hydrolase</keyword>
<dbReference type="InterPro" id="IPR051453">
    <property type="entry name" value="MBL_Glyoxalase_II"/>
</dbReference>
<dbReference type="EMBL" id="RQJO01000010">
    <property type="protein sequence ID" value="RRB00754.1"/>
    <property type="molecule type" value="Genomic_DNA"/>
</dbReference>
<dbReference type="InterPro" id="IPR001279">
    <property type="entry name" value="Metallo-B-lactamas"/>
</dbReference>
<dbReference type="PANTHER" id="PTHR46233">
    <property type="entry name" value="HYDROXYACYLGLUTATHIONE HYDROLASE GLOC"/>
    <property type="match status" value="1"/>
</dbReference>
<dbReference type="Gene3D" id="3.60.15.10">
    <property type="entry name" value="Ribonuclease Z/Hydroxyacylglutathione hydrolase-like"/>
    <property type="match status" value="1"/>
</dbReference>
<dbReference type="PANTHER" id="PTHR46233:SF3">
    <property type="entry name" value="HYDROXYACYLGLUTATHIONE HYDROLASE GLOC"/>
    <property type="match status" value="1"/>
</dbReference>
<dbReference type="OrthoDB" id="9802248at2"/>
<organism evidence="6 7">
    <name type="scientific">Larkinella rosea</name>
    <dbReference type="NCBI Taxonomy" id="2025312"/>
    <lineage>
        <taxon>Bacteria</taxon>
        <taxon>Pseudomonadati</taxon>
        <taxon>Bacteroidota</taxon>
        <taxon>Cytophagia</taxon>
        <taxon>Cytophagales</taxon>
        <taxon>Spirosomataceae</taxon>
        <taxon>Larkinella</taxon>
    </lineage>
</organism>
<dbReference type="InterPro" id="IPR036866">
    <property type="entry name" value="RibonucZ/Hydroxyglut_hydro"/>
</dbReference>
<dbReference type="GO" id="GO:0016787">
    <property type="term" value="F:hydrolase activity"/>
    <property type="evidence" value="ECO:0007669"/>
    <property type="project" value="UniProtKB-KW"/>
</dbReference>
<keyword evidence="2" id="KW-0479">Metal-binding</keyword>
<feature type="domain" description="Metallo-beta-lactamase" evidence="5">
    <location>
        <begin position="13"/>
        <end position="195"/>
    </location>
</feature>
<dbReference type="GO" id="GO:0046872">
    <property type="term" value="F:metal ion binding"/>
    <property type="evidence" value="ECO:0007669"/>
    <property type="project" value="UniProtKB-KW"/>
</dbReference>
<evidence type="ECO:0000313" key="6">
    <source>
        <dbReference type="EMBL" id="RRB00754.1"/>
    </source>
</evidence>
<name>A0A3P1BJX9_9BACT</name>
<gene>
    <name evidence="6" type="ORF">EHT25_21395</name>
</gene>
<evidence type="ECO:0000256" key="3">
    <source>
        <dbReference type="ARBA" id="ARBA00022801"/>
    </source>
</evidence>
<dbReference type="Proteomes" id="UP000271925">
    <property type="component" value="Unassembled WGS sequence"/>
</dbReference>
<dbReference type="AlphaFoldDB" id="A0A3P1BJX9"/>
<evidence type="ECO:0000256" key="2">
    <source>
        <dbReference type="ARBA" id="ARBA00022723"/>
    </source>
</evidence>
<evidence type="ECO:0000256" key="1">
    <source>
        <dbReference type="ARBA" id="ARBA00001947"/>
    </source>
</evidence>
<keyword evidence="4" id="KW-0862">Zinc</keyword>
<proteinExistence type="predicted"/>
<dbReference type="SUPFAM" id="SSF56281">
    <property type="entry name" value="Metallo-hydrolase/oxidoreductase"/>
    <property type="match status" value="1"/>
</dbReference>
<keyword evidence="7" id="KW-1185">Reference proteome</keyword>
<dbReference type="SMART" id="SM00849">
    <property type="entry name" value="Lactamase_B"/>
    <property type="match status" value="1"/>
</dbReference>
<sequence>MIHIQSFTFNAFSENTYILFDETREAVIIDPGCYDKRERDALTGFVEQNQLKPVKLLITHAHVDHVLGNAFVKRHYGIELYLHESDLPVLKSVKVLAPHYGMAAYEEAEVDQFLVAGEIVTFGHSKLEVRFVPGHAPGHVAFISHADRFVMGGDVLFRGSVGRTDFPLSDFDTLVTSIRTQLYTLPDDYTVYPGHMGTTTIGQEKRSNPFVRPANG</sequence>
<reference evidence="6 7" key="1">
    <citation type="submission" date="2018-11" db="EMBL/GenBank/DDBJ databases">
        <authorList>
            <person name="Zhou Z."/>
            <person name="Wang G."/>
        </authorList>
    </citation>
    <scope>NUCLEOTIDE SEQUENCE [LARGE SCALE GENOMIC DNA]</scope>
    <source>
        <strain evidence="6 7">KCTC52004</strain>
    </source>
</reference>
<dbReference type="Pfam" id="PF00753">
    <property type="entry name" value="Lactamase_B"/>
    <property type="match status" value="1"/>
</dbReference>